<name>T2JWB6_CROWT</name>
<proteinExistence type="predicted"/>
<reference evidence="1 2" key="2">
    <citation type="submission" date="2013-09" db="EMBL/GenBank/DDBJ databases">
        <title>Whole genome comparison of six Crocosphaera watsonii strains with differing phenotypes.</title>
        <authorList>
            <person name="Bench S.R."/>
            <person name="Heller P."/>
            <person name="Frank I."/>
            <person name="Arciniega M."/>
            <person name="Shilova I.N."/>
            <person name="Zehr J.P."/>
        </authorList>
    </citation>
    <scope>NUCLEOTIDE SEQUENCE [LARGE SCALE GENOMIC DNA]</scope>
    <source>
        <strain evidence="1 2">WH 0402</strain>
    </source>
</reference>
<accession>T2JWB6</accession>
<gene>
    <name evidence="1" type="ORF">CWATWH0402_1047</name>
</gene>
<dbReference type="EMBL" id="CAQN01000956">
    <property type="protein sequence ID" value="CCQ69354.1"/>
    <property type="molecule type" value="Genomic_DNA"/>
</dbReference>
<organism evidence="1 2">
    <name type="scientific">Crocosphaera watsonii WH 0402</name>
    <dbReference type="NCBI Taxonomy" id="1284629"/>
    <lineage>
        <taxon>Bacteria</taxon>
        <taxon>Bacillati</taxon>
        <taxon>Cyanobacteriota</taxon>
        <taxon>Cyanophyceae</taxon>
        <taxon>Oscillatoriophycideae</taxon>
        <taxon>Chroococcales</taxon>
        <taxon>Aphanothecaceae</taxon>
        <taxon>Crocosphaera</taxon>
    </lineage>
</organism>
<reference evidence="1 2" key="1">
    <citation type="submission" date="2013-01" db="EMBL/GenBank/DDBJ databases">
        <authorList>
            <person name="Bench S."/>
        </authorList>
    </citation>
    <scope>NUCLEOTIDE SEQUENCE [LARGE SCALE GENOMIC DNA]</scope>
    <source>
        <strain evidence="1 2">WH 0402</strain>
    </source>
</reference>
<comment type="caution">
    <text evidence="1">The sequence shown here is derived from an EMBL/GenBank/DDBJ whole genome shotgun (WGS) entry which is preliminary data.</text>
</comment>
<dbReference type="Proteomes" id="UP000018130">
    <property type="component" value="Unassembled WGS sequence"/>
</dbReference>
<dbReference type="AlphaFoldDB" id="T2JWB6"/>
<sequence length="38" mass="4268">MIALKHLALEAEKNYPGKEWGWTADVDALTLAIEKINN</sequence>
<evidence type="ECO:0000313" key="1">
    <source>
        <dbReference type="EMBL" id="CCQ69354.1"/>
    </source>
</evidence>
<protein>
    <submittedName>
        <fullName evidence="1">Uncharacterized protein</fullName>
    </submittedName>
</protein>
<evidence type="ECO:0000313" key="2">
    <source>
        <dbReference type="Proteomes" id="UP000018130"/>
    </source>
</evidence>